<dbReference type="KEGG" id="prr:AT705_02625"/>
<protein>
    <submittedName>
        <fullName evidence="1">Uncharacterized protein</fullName>
    </submittedName>
</protein>
<proteinExistence type="predicted"/>
<name>A0A0U3GNS9_9GAMM</name>
<reference evidence="1 2" key="1">
    <citation type="submission" date="2015-12" db="EMBL/GenBank/DDBJ databases">
        <title>Complete genome sequence of Pseudoalteromonas rubra SCSIO 6842, harboring a conjugative plasmid.</title>
        <authorList>
            <person name="Li B."/>
            <person name="Wang X."/>
        </authorList>
    </citation>
    <scope>NUCLEOTIDE SEQUENCE [LARGE SCALE GENOMIC DNA]</scope>
    <source>
        <strain evidence="1 2">SCSIO 6842</strain>
    </source>
</reference>
<sequence length="67" mass="7426">MARGAEITINPERPKYSEGVYPELSKRDKAKGAARRKIDILAEEKAFAALCSQDSGLGYLFEDDDYG</sequence>
<accession>A0A0U3GNS9</accession>
<dbReference type="EMBL" id="CP013611">
    <property type="protein sequence ID" value="ALU41918.1"/>
    <property type="molecule type" value="Genomic_DNA"/>
</dbReference>
<gene>
    <name evidence="1" type="ORF">AT705_02625</name>
</gene>
<dbReference type="AlphaFoldDB" id="A0A0U3GNS9"/>
<dbReference type="Proteomes" id="UP000069015">
    <property type="component" value="Chromosome 1"/>
</dbReference>
<evidence type="ECO:0000313" key="1">
    <source>
        <dbReference type="EMBL" id="ALU41918.1"/>
    </source>
</evidence>
<organism evidence="1 2">
    <name type="scientific">Pseudoalteromonas rubra</name>
    <dbReference type="NCBI Taxonomy" id="43658"/>
    <lineage>
        <taxon>Bacteria</taxon>
        <taxon>Pseudomonadati</taxon>
        <taxon>Pseudomonadota</taxon>
        <taxon>Gammaproteobacteria</taxon>
        <taxon>Alteromonadales</taxon>
        <taxon>Pseudoalteromonadaceae</taxon>
        <taxon>Pseudoalteromonas</taxon>
    </lineage>
</organism>
<evidence type="ECO:0000313" key="2">
    <source>
        <dbReference type="Proteomes" id="UP000069015"/>
    </source>
</evidence>
<dbReference type="RefSeq" id="WP_058795366.1">
    <property type="nucleotide sequence ID" value="NZ_CP013611.1"/>
</dbReference>